<sequence length="116" mass="12596">MTVGGTALQTAYHQILGPSLSTWCHAPATKPWKDFTATIVAAPTHAVIVFRRARITVDIQGYTRLVFITSVVASDVPLQKVGVEGLILPAHVDAVILSANSRKNVERHFSLHEQLA</sequence>
<organism evidence="1 2">
    <name type="scientific">Plakobranchus ocellatus</name>
    <dbReference type="NCBI Taxonomy" id="259542"/>
    <lineage>
        <taxon>Eukaryota</taxon>
        <taxon>Metazoa</taxon>
        <taxon>Spiralia</taxon>
        <taxon>Lophotrochozoa</taxon>
        <taxon>Mollusca</taxon>
        <taxon>Gastropoda</taxon>
        <taxon>Heterobranchia</taxon>
        <taxon>Euthyneura</taxon>
        <taxon>Panpulmonata</taxon>
        <taxon>Sacoglossa</taxon>
        <taxon>Placobranchoidea</taxon>
        <taxon>Plakobranchidae</taxon>
        <taxon>Plakobranchus</taxon>
    </lineage>
</organism>
<evidence type="ECO:0000313" key="1">
    <source>
        <dbReference type="EMBL" id="GFO44269.1"/>
    </source>
</evidence>
<name>A0AAV4DJ85_9GAST</name>
<proteinExistence type="predicted"/>
<dbReference type="EMBL" id="BLXT01007949">
    <property type="protein sequence ID" value="GFO44269.1"/>
    <property type="molecule type" value="Genomic_DNA"/>
</dbReference>
<comment type="caution">
    <text evidence="1">The sequence shown here is derived from an EMBL/GenBank/DDBJ whole genome shotgun (WGS) entry which is preliminary data.</text>
</comment>
<evidence type="ECO:0000313" key="2">
    <source>
        <dbReference type="Proteomes" id="UP000735302"/>
    </source>
</evidence>
<reference evidence="1 2" key="1">
    <citation type="journal article" date="2021" name="Elife">
        <title>Chloroplast acquisition without the gene transfer in kleptoplastic sea slugs, Plakobranchus ocellatus.</title>
        <authorList>
            <person name="Maeda T."/>
            <person name="Takahashi S."/>
            <person name="Yoshida T."/>
            <person name="Shimamura S."/>
            <person name="Takaki Y."/>
            <person name="Nagai Y."/>
            <person name="Toyoda A."/>
            <person name="Suzuki Y."/>
            <person name="Arimoto A."/>
            <person name="Ishii H."/>
            <person name="Satoh N."/>
            <person name="Nishiyama T."/>
            <person name="Hasebe M."/>
            <person name="Maruyama T."/>
            <person name="Minagawa J."/>
            <person name="Obokata J."/>
            <person name="Shigenobu S."/>
        </authorList>
    </citation>
    <scope>NUCLEOTIDE SEQUENCE [LARGE SCALE GENOMIC DNA]</scope>
</reference>
<dbReference type="Proteomes" id="UP000735302">
    <property type="component" value="Unassembled WGS sequence"/>
</dbReference>
<dbReference type="AlphaFoldDB" id="A0AAV4DJ85"/>
<keyword evidence="2" id="KW-1185">Reference proteome</keyword>
<accession>A0AAV4DJ85</accession>
<gene>
    <name evidence="1" type="ORF">PoB_007077400</name>
</gene>
<protein>
    <submittedName>
        <fullName evidence="1">Uncharacterized protein</fullName>
    </submittedName>
</protein>